<dbReference type="STRING" id="1798406.A3A04_01220"/>
<dbReference type="InterPro" id="IPR036412">
    <property type="entry name" value="HAD-like_sf"/>
</dbReference>
<protein>
    <recommendedName>
        <fullName evidence="3">FCP1 homology domain-containing protein</fullName>
    </recommendedName>
</protein>
<dbReference type="AlphaFoldDB" id="A0A1G1ZP45"/>
<dbReference type="InterPro" id="IPR023214">
    <property type="entry name" value="HAD_sf"/>
</dbReference>
<proteinExistence type="predicted"/>
<name>A0A1G1ZP45_9BACT</name>
<evidence type="ECO:0000313" key="1">
    <source>
        <dbReference type="EMBL" id="OGY66364.1"/>
    </source>
</evidence>
<sequence length="196" mass="22704">MVNAIARDEKFGKKIGFDLDGVIVDHTKAKISFLKDHGFVLSEKEVQGDIIEKLIPEEVGHAMKQFLYDDSHGSLLSPLTYGAEEVLHEVHESHVPYFLISRRKNPEAAIKLLKARGIWPMYFNESNTFFVLSKEDKNMKAKELEISHYIDDEPSVLDKLIDIEHRFLFDPRGAFTLLQEYRRIESWPEFTKVVLV</sequence>
<dbReference type="Proteomes" id="UP000178517">
    <property type="component" value="Unassembled WGS sequence"/>
</dbReference>
<comment type="caution">
    <text evidence="1">The sequence shown here is derived from an EMBL/GenBank/DDBJ whole genome shotgun (WGS) entry which is preliminary data.</text>
</comment>
<gene>
    <name evidence="1" type="ORF">A3A04_01220</name>
</gene>
<accession>A0A1G1ZP45</accession>
<evidence type="ECO:0008006" key="3">
    <source>
        <dbReference type="Google" id="ProtNLM"/>
    </source>
</evidence>
<dbReference type="SUPFAM" id="SSF56784">
    <property type="entry name" value="HAD-like"/>
    <property type="match status" value="1"/>
</dbReference>
<organism evidence="1 2">
    <name type="scientific">Candidatus Harrisonbacteria bacterium RIFCSPLOWO2_01_FULL_40_28</name>
    <dbReference type="NCBI Taxonomy" id="1798406"/>
    <lineage>
        <taxon>Bacteria</taxon>
        <taxon>Candidatus Harrisoniibacteriota</taxon>
    </lineage>
</organism>
<dbReference type="EMBL" id="MHJI01000007">
    <property type="protein sequence ID" value="OGY66364.1"/>
    <property type="molecule type" value="Genomic_DNA"/>
</dbReference>
<reference evidence="1 2" key="1">
    <citation type="journal article" date="2016" name="Nat. Commun.">
        <title>Thousands of microbial genomes shed light on interconnected biogeochemical processes in an aquifer system.</title>
        <authorList>
            <person name="Anantharaman K."/>
            <person name="Brown C.T."/>
            <person name="Hug L.A."/>
            <person name="Sharon I."/>
            <person name="Castelle C.J."/>
            <person name="Probst A.J."/>
            <person name="Thomas B.C."/>
            <person name="Singh A."/>
            <person name="Wilkins M.J."/>
            <person name="Karaoz U."/>
            <person name="Brodie E.L."/>
            <person name="Williams K.H."/>
            <person name="Hubbard S.S."/>
            <person name="Banfield J.F."/>
        </authorList>
    </citation>
    <scope>NUCLEOTIDE SEQUENCE [LARGE SCALE GENOMIC DNA]</scope>
</reference>
<evidence type="ECO:0000313" key="2">
    <source>
        <dbReference type="Proteomes" id="UP000178517"/>
    </source>
</evidence>
<dbReference type="Gene3D" id="3.40.50.1000">
    <property type="entry name" value="HAD superfamily/HAD-like"/>
    <property type="match status" value="1"/>
</dbReference>